<dbReference type="Pfam" id="PF00005">
    <property type="entry name" value="ABC_tran"/>
    <property type="match status" value="1"/>
</dbReference>
<dbReference type="PANTHER" id="PTHR43158">
    <property type="entry name" value="SKFA PEPTIDE EXPORT ATP-BINDING PROTEIN SKFE"/>
    <property type="match status" value="1"/>
</dbReference>
<comment type="caution">
    <text evidence="5">The sequence shown here is derived from an EMBL/GenBank/DDBJ whole genome shotgun (WGS) entry which is preliminary data.</text>
</comment>
<dbReference type="Gene3D" id="3.40.50.300">
    <property type="entry name" value="P-loop containing nucleotide triphosphate hydrolases"/>
    <property type="match status" value="1"/>
</dbReference>
<proteinExistence type="predicted"/>
<name>A0A398C4X8_9BURK</name>
<dbReference type="GO" id="GO:0016887">
    <property type="term" value="F:ATP hydrolysis activity"/>
    <property type="evidence" value="ECO:0007669"/>
    <property type="project" value="InterPro"/>
</dbReference>
<keyword evidence="1" id="KW-1003">Cell membrane</keyword>
<dbReference type="InterPro" id="IPR003593">
    <property type="entry name" value="AAA+_ATPase"/>
</dbReference>
<dbReference type="SMART" id="SM00382">
    <property type="entry name" value="AAA"/>
    <property type="match status" value="1"/>
</dbReference>
<keyword evidence="2" id="KW-0547">Nucleotide-binding</keyword>
<dbReference type="SUPFAM" id="SSF52540">
    <property type="entry name" value="P-loop containing nucleoside triphosphate hydrolases"/>
    <property type="match status" value="1"/>
</dbReference>
<evidence type="ECO:0000256" key="3">
    <source>
        <dbReference type="ARBA" id="ARBA00022840"/>
    </source>
</evidence>
<gene>
    <name evidence="5" type="ORF">D3F03_06860</name>
</gene>
<feature type="domain" description="AAA+ ATPase" evidence="4">
    <location>
        <begin position="40"/>
        <end position="210"/>
    </location>
</feature>
<dbReference type="InterPro" id="IPR027417">
    <property type="entry name" value="P-loop_NTPase"/>
</dbReference>
<keyword evidence="1" id="KW-0472">Membrane</keyword>
<evidence type="ECO:0000313" key="5">
    <source>
        <dbReference type="EMBL" id="RID98002.1"/>
    </source>
</evidence>
<dbReference type="Proteomes" id="UP000266302">
    <property type="component" value="Unassembled WGS sequence"/>
</dbReference>
<evidence type="ECO:0000256" key="2">
    <source>
        <dbReference type="ARBA" id="ARBA00022741"/>
    </source>
</evidence>
<evidence type="ECO:0000256" key="1">
    <source>
        <dbReference type="ARBA" id="ARBA00022475"/>
    </source>
</evidence>
<sequence>MGALSPPPAMTRIEPALVLEQIEVHWPHGTPFPALDWRVPAGAALVQGGPGSGKTTVLRLLAGALPAARGRILLHGAPVQPAQVFWSERDAAGCEKRLVRDWWRALAARYPAWDAAALARHVDGFALAPHQEKAFFMLSTGTRRKAWLAAALASGAPLTLIDEPLAGLDLASARYLAAAIAEAAQQPNRVIVVAHDAPLADVPWAAELALPDAA</sequence>
<organism evidence="5 6">
    <name type="scientific">Simplicispira hankyongi</name>
    <dbReference type="NCBI Taxonomy" id="2315688"/>
    <lineage>
        <taxon>Bacteria</taxon>
        <taxon>Pseudomonadati</taxon>
        <taxon>Pseudomonadota</taxon>
        <taxon>Betaproteobacteria</taxon>
        <taxon>Burkholderiales</taxon>
        <taxon>Comamonadaceae</taxon>
        <taxon>Simplicispira</taxon>
    </lineage>
</organism>
<dbReference type="EMBL" id="QXJC01000003">
    <property type="protein sequence ID" value="RID98002.1"/>
    <property type="molecule type" value="Genomic_DNA"/>
</dbReference>
<keyword evidence="6" id="KW-1185">Reference proteome</keyword>
<reference evidence="5 6" key="1">
    <citation type="submission" date="2018-09" db="EMBL/GenBank/DDBJ databases">
        <title>Draft genome of Simplicispira sp. NY-02.</title>
        <authorList>
            <person name="Im W.T."/>
        </authorList>
    </citation>
    <scope>NUCLEOTIDE SEQUENCE [LARGE SCALE GENOMIC DNA]</scope>
    <source>
        <strain evidence="5 6">NY-02</strain>
    </source>
</reference>
<evidence type="ECO:0000313" key="6">
    <source>
        <dbReference type="Proteomes" id="UP000266302"/>
    </source>
</evidence>
<dbReference type="GO" id="GO:0005524">
    <property type="term" value="F:ATP binding"/>
    <property type="evidence" value="ECO:0007669"/>
    <property type="project" value="UniProtKB-KW"/>
</dbReference>
<keyword evidence="3 5" id="KW-0067">ATP-binding</keyword>
<protein>
    <submittedName>
        <fullName evidence="5">ATP-binding cassette domain-containing protein</fullName>
    </submittedName>
</protein>
<accession>A0A398C4X8</accession>
<evidence type="ECO:0000259" key="4">
    <source>
        <dbReference type="SMART" id="SM00382"/>
    </source>
</evidence>
<dbReference type="AlphaFoldDB" id="A0A398C4X8"/>
<dbReference type="PANTHER" id="PTHR43158:SF2">
    <property type="entry name" value="SKFA PEPTIDE EXPORT ATP-BINDING PROTEIN SKFE"/>
    <property type="match status" value="1"/>
</dbReference>
<dbReference type="InterPro" id="IPR003439">
    <property type="entry name" value="ABC_transporter-like_ATP-bd"/>
</dbReference>